<keyword evidence="3" id="KW-1185">Reference proteome</keyword>
<protein>
    <submittedName>
        <fullName evidence="2">Uncharacterized protein</fullName>
    </submittedName>
</protein>
<dbReference type="PANTHER" id="PTHR34289">
    <property type="entry name" value="PROTEIN, PUTATIVE (DUF819)-RELATED"/>
    <property type="match status" value="1"/>
</dbReference>
<comment type="caution">
    <text evidence="2">The sequence shown here is derived from an EMBL/GenBank/DDBJ whole genome shotgun (WGS) entry which is preliminary data.</text>
</comment>
<organism evidence="2 3">
    <name type="scientific">Gemella bergeri ATCC 700627</name>
    <dbReference type="NCBI Taxonomy" id="1321820"/>
    <lineage>
        <taxon>Bacteria</taxon>
        <taxon>Bacillati</taxon>
        <taxon>Bacillota</taxon>
        <taxon>Bacilli</taxon>
        <taxon>Bacillales</taxon>
        <taxon>Gemellaceae</taxon>
        <taxon>Gemella</taxon>
    </lineage>
</organism>
<feature type="transmembrane region" description="Helical" evidence="1">
    <location>
        <begin position="357"/>
        <end position="379"/>
    </location>
</feature>
<feature type="transmembrane region" description="Helical" evidence="1">
    <location>
        <begin position="277"/>
        <end position="296"/>
    </location>
</feature>
<feature type="transmembrane region" description="Helical" evidence="1">
    <location>
        <begin position="63"/>
        <end position="81"/>
    </location>
</feature>
<dbReference type="HOGENOM" id="CLU_034724_0_0_9"/>
<dbReference type="PANTHER" id="PTHR34289:SF8">
    <property type="entry name" value="DUF819 DOMAIN-CONTAINING PROTEIN"/>
    <property type="match status" value="1"/>
</dbReference>
<feature type="transmembrane region" description="Helical" evidence="1">
    <location>
        <begin position="205"/>
        <end position="227"/>
    </location>
</feature>
<reference evidence="2 3" key="1">
    <citation type="submission" date="2013-08" db="EMBL/GenBank/DDBJ databases">
        <authorList>
            <person name="Weinstock G."/>
            <person name="Sodergren E."/>
            <person name="Wylie T."/>
            <person name="Fulton L."/>
            <person name="Fulton R."/>
            <person name="Fronick C."/>
            <person name="O'Laughlin M."/>
            <person name="Godfrey J."/>
            <person name="Miner T."/>
            <person name="Herter B."/>
            <person name="Appelbaum E."/>
            <person name="Cordes M."/>
            <person name="Lek S."/>
            <person name="Wollam A."/>
            <person name="Pepin K.H."/>
            <person name="Palsikar V.B."/>
            <person name="Mitreva M."/>
            <person name="Wilson R.K."/>
        </authorList>
    </citation>
    <scope>NUCLEOTIDE SEQUENCE [LARGE SCALE GENOMIC DNA]</scope>
    <source>
        <strain evidence="2 3">ATCC 700627</strain>
    </source>
</reference>
<feature type="transmembrane region" description="Helical" evidence="1">
    <location>
        <begin position="247"/>
        <end position="265"/>
    </location>
</feature>
<feature type="transmembrane region" description="Helical" evidence="1">
    <location>
        <begin position="163"/>
        <end position="184"/>
    </location>
</feature>
<gene>
    <name evidence="2" type="ORF">HMPREF1983_00735</name>
</gene>
<proteinExistence type="predicted"/>
<dbReference type="Pfam" id="PF05684">
    <property type="entry name" value="DUF819"/>
    <property type="match status" value="1"/>
</dbReference>
<feature type="transmembrane region" description="Helical" evidence="1">
    <location>
        <begin position="6"/>
        <end position="24"/>
    </location>
</feature>
<dbReference type="InterPro" id="IPR008537">
    <property type="entry name" value="DUF819"/>
</dbReference>
<keyword evidence="1" id="KW-0812">Transmembrane</keyword>
<evidence type="ECO:0000256" key="1">
    <source>
        <dbReference type="SAM" id="Phobius"/>
    </source>
</evidence>
<feature type="transmembrane region" description="Helical" evidence="1">
    <location>
        <begin position="302"/>
        <end position="324"/>
    </location>
</feature>
<feature type="transmembrane region" description="Helical" evidence="1">
    <location>
        <begin position="31"/>
        <end position="51"/>
    </location>
</feature>
<evidence type="ECO:0000313" key="2">
    <source>
        <dbReference type="EMBL" id="ERK58708.1"/>
    </source>
</evidence>
<evidence type="ECO:0000313" key="3">
    <source>
        <dbReference type="Proteomes" id="UP000016637"/>
    </source>
</evidence>
<dbReference type="Proteomes" id="UP000016637">
    <property type="component" value="Unassembled WGS sequence"/>
</dbReference>
<sequence>MINSENTWALWAIIIAIATLSIYLEEKYRWAAKISGAIIGLIIAATLSNLHVIPLESPVYDTIWTYVVPLAVAMLLFQCDLRKIWRESGRMVIIFLISSLGTILGAIFGYLALHNLVPALNHIAGVMTGSYIGGGVNFVAVASAFEVPTDLISAATVSDNLLMVLYFFILIVIPTLPIFRKFFITTFDNKTNVQHHSSDNSKTTVAVRDIAFTFATAVVIVAISFSLSTYLASLGKSPLIAFISNKYLLVTTLTVLLASLFPKYFTSFKGANEIGTFLIYIFFVVIGIPASIQAIVEKSPLLLLFCAIMIIVNMLVTFGAAKLFRFSIEEAIIASNANIGGPTTAAAMAISKGWNSLVAPAMLVGTLGYIIGTYIGILIGQYLG</sequence>
<keyword evidence="1" id="KW-1133">Transmembrane helix</keyword>
<feature type="transmembrane region" description="Helical" evidence="1">
    <location>
        <begin position="93"/>
        <end position="113"/>
    </location>
</feature>
<dbReference type="eggNOG" id="COG5505">
    <property type="taxonomic scope" value="Bacteria"/>
</dbReference>
<dbReference type="EMBL" id="AWVP01000044">
    <property type="protein sequence ID" value="ERK58708.1"/>
    <property type="molecule type" value="Genomic_DNA"/>
</dbReference>
<accession>U2RYU6</accession>
<keyword evidence="1" id="KW-0472">Membrane</keyword>
<dbReference type="PATRIC" id="fig|1321820.3.peg.719"/>
<dbReference type="RefSeq" id="WP_021753380.1">
    <property type="nucleotide sequence ID" value="NZ_KI271860.1"/>
</dbReference>
<dbReference type="AlphaFoldDB" id="U2RYU6"/>
<name>U2RYU6_9BACL</name>